<dbReference type="Proteomes" id="UP000267469">
    <property type="component" value="Unassembled WGS sequence"/>
</dbReference>
<gene>
    <name evidence="1" type="ORF">ED312_15985</name>
</gene>
<dbReference type="AlphaFoldDB" id="A0A3N0E577"/>
<accession>A0A3N0E577</accession>
<comment type="caution">
    <text evidence="1">The sequence shown here is derived from an EMBL/GenBank/DDBJ whole genome shotgun (WGS) entry which is preliminary data.</text>
</comment>
<sequence length="60" mass="6700">MNGKTLGLQQAATDTQNNLRERLISLMKRRDNPWPGFAGIKITAMNPISVGSRVPNRNSY</sequence>
<reference evidence="1 2" key="1">
    <citation type="submission" date="2018-10" db="EMBL/GenBank/DDBJ databases">
        <title>Sinomicrobium pectinilyticum sp. nov., a pectinase-producing bacterium isolated from alkaline and saline soil, and emended description of the genus Sinomicrobium.</title>
        <authorList>
            <person name="Cheng B."/>
            <person name="Li C."/>
            <person name="Lai Q."/>
            <person name="Du M."/>
            <person name="Shao Z."/>
            <person name="Xu P."/>
            <person name="Yang C."/>
        </authorList>
    </citation>
    <scope>NUCLEOTIDE SEQUENCE [LARGE SCALE GENOMIC DNA]</scope>
    <source>
        <strain evidence="1 2">5DNS001</strain>
    </source>
</reference>
<dbReference type="EMBL" id="RJTM01000108">
    <property type="protein sequence ID" value="RNL82909.1"/>
    <property type="molecule type" value="Genomic_DNA"/>
</dbReference>
<name>A0A3N0E577_SINP1</name>
<organism evidence="1 2">
    <name type="scientific">Sinomicrobium pectinilyticum</name>
    <dbReference type="NCBI Taxonomy" id="1084421"/>
    <lineage>
        <taxon>Bacteria</taxon>
        <taxon>Pseudomonadati</taxon>
        <taxon>Bacteroidota</taxon>
        <taxon>Flavobacteriia</taxon>
        <taxon>Flavobacteriales</taxon>
        <taxon>Flavobacteriaceae</taxon>
        <taxon>Sinomicrobium</taxon>
    </lineage>
</organism>
<evidence type="ECO:0000313" key="2">
    <source>
        <dbReference type="Proteomes" id="UP000267469"/>
    </source>
</evidence>
<proteinExistence type="predicted"/>
<evidence type="ECO:0000313" key="1">
    <source>
        <dbReference type="EMBL" id="RNL82909.1"/>
    </source>
</evidence>
<keyword evidence="2" id="KW-1185">Reference proteome</keyword>
<protein>
    <submittedName>
        <fullName evidence="1">Uncharacterized protein</fullName>
    </submittedName>
</protein>